<dbReference type="Gene3D" id="3.30.1540.10">
    <property type="entry name" value="formyl-coa transferase, domain 3"/>
    <property type="match status" value="1"/>
</dbReference>
<evidence type="ECO:0000313" key="2">
    <source>
        <dbReference type="EMBL" id="EFK95374.1"/>
    </source>
</evidence>
<name>D9PM18_9ZZZZ</name>
<feature type="non-terminal residue" evidence="2">
    <location>
        <position position="157"/>
    </location>
</feature>
<dbReference type="EMBL" id="ADZX01000791">
    <property type="protein sequence ID" value="EFK95374.1"/>
    <property type="molecule type" value="Genomic_DNA"/>
</dbReference>
<dbReference type="PANTHER" id="PTHR48207:SF3">
    <property type="entry name" value="SUCCINATE--HYDROXYMETHYLGLUTARATE COA-TRANSFERASE"/>
    <property type="match status" value="1"/>
</dbReference>
<evidence type="ECO:0000256" key="1">
    <source>
        <dbReference type="ARBA" id="ARBA00022679"/>
    </source>
</evidence>
<sequence>MMAIVGDPDRPPVKPHGETGYFTVSLLGTVATLTALFHQEATGRGQLVDISMQTCVASYLEYTFPFYAYLGETLKRNGSRIQMFGPGKNTFCYPCKEGGYVFGVPVAAPLDWMEEEGMVDDLKEDQRLWVDWTYRIQKEEHINEVFANFIKTHTKKE</sequence>
<dbReference type="Gene3D" id="3.40.50.10540">
    <property type="entry name" value="Crotonobetainyl-coa:carnitine coa-transferase, domain 1"/>
    <property type="match status" value="1"/>
</dbReference>
<dbReference type="InterPro" id="IPR003673">
    <property type="entry name" value="CoA-Trfase_fam_III"/>
</dbReference>
<dbReference type="SUPFAM" id="SSF89796">
    <property type="entry name" value="CoA-transferase family III (CaiB/BaiF)"/>
    <property type="match status" value="1"/>
</dbReference>
<protein>
    <submittedName>
        <fullName evidence="2">Formyl-CoA transferase</fullName>
    </submittedName>
</protein>
<reference evidence="2" key="2">
    <citation type="journal article" date="2011" name="Microb. Ecol.">
        <title>Taxonomic and Functional Metagenomic Profiling of the Microbial Community in the Anoxic Sediment of a Sub-saline Shallow Lake (Laguna de Carrizo, Central Spain).</title>
        <authorList>
            <person name="Ferrer M."/>
            <person name="Guazzaroni M.E."/>
            <person name="Richter M."/>
            <person name="Garcia-Salamanca A."/>
            <person name="Yarza P."/>
            <person name="Suarez-Suarez A."/>
            <person name="Solano J."/>
            <person name="Alcaide M."/>
            <person name="van Dillewijn P."/>
            <person name="Molina-Henares M.A."/>
            <person name="Lopez-Cortes N."/>
            <person name="Al-Ramahi Y."/>
            <person name="Guerrero C."/>
            <person name="Acosta A."/>
            <person name="de Eugenio L.I."/>
            <person name="Martinez V."/>
            <person name="Marques S."/>
            <person name="Rojo F."/>
            <person name="Santero E."/>
            <person name="Genilloud O."/>
            <person name="Perez-Perez J."/>
            <person name="Rossello-Mora R."/>
            <person name="Ramos J.L."/>
        </authorList>
    </citation>
    <scope>NUCLEOTIDE SEQUENCE</scope>
</reference>
<dbReference type="AlphaFoldDB" id="D9PM18"/>
<dbReference type="InterPro" id="IPR044855">
    <property type="entry name" value="CoA-Trfase_III_dom3_sf"/>
</dbReference>
<gene>
    <name evidence="2" type="ORF">LDC_2596</name>
</gene>
<proteinExistence type="predicted"/>
<dbReference type="GO" id="GO:0008410">
    <property type="term" value="F:CoA-transferase activity"/>
    <property type="evidence" value="ECO:0007669"/>
    <property type="project" value="TreeGrafter"/>
</dbReference>
<dbReference type="InterPro" id="IPR050483">
    <property type="entry name" value="CoA-transferase_III_domain"/>
</dbReference>
<organism evidence="2">
    <name type="scientific">sediment metagenome</name>
    <dbReference type="NCBI Taxonomy" id="749907"/>
    <lineage>
        <taxon>unclassified sequences</taxon>
        <taxon>metagenomes</taxon>
        <taxon>ecological metagenomes</taxon>
    </lineage>
</organism>
<reference evidence="2" key="1">
    <citation type="submission" date="2010-07" db="EMBL/GenBank/DDBJ databases">
        <authorList>
            <consortium name="CONSOLIDER consortium CSD2007-00005"/>
            <person name="Guazzaroni M.-E."/>
            <person name="Richter M."/>
            <person name="Garcia-Salamanca A."/>
            <person name="Yarza P."/>
            <person name="Ferrer M."/>
        </authorList>
    </citation>
    <scope>NUCLEOTIDE SEQUENCE</scope>
</reference>
<dbReference type="InterPro" id="IPR023606">
    <property type="entry name" value="CoA-Trfase_III_dom_1_sf"/>
</dbReference>
<keyword evidence="1 2" id="KW-0808">Transferase</keyword>
<accession>D9PM18</accession>
<dbReference type="Pfam" id="PF02515">
    <property type="entry name" value="CoA_transf_3"/>
    <property type="match status" value="1"/>
</dbReference>
<comment type="caution">
    <text evidence="2">The sequence shown here is derived from an EMBL/GenBank/DDBJ whole genome shotgun (WGS) entry which is preliminary data.</text>
</comment>
<dbReference type="PANTHER" id="PTHR48207">
    <property type="entry name" value="SUCCINATE--HYDROXYMETHYLGLUTARATE COA-TRANSFERASE"/>
    <property type="match status" value="1"/>
</dbReference>